<name>A0A2Z6MZA2_TRISU</name>
<dbReference type="OrthoDB" id="1743609at2759"/>
<dbReference type="Proteomes" id="UP000242715">
    <property type="component" value="Unassembled WGS sequence"/>
</dbReference>
<organism evidence="1 2">
    <name type="scientific">Trifolium subterraneum</name>
    <name type="common">Subterranean clover</name>
    <dbReference type="NCBI Taxonomy" id="3900"/>
    <lineage>
        <taxon>Eukaryota</taxon>
        <taxon>Viridiplantae</taxon>
        <taxon>Streptophyta</taxon>
        <taxon>Embryophyta</taxon>
        <taxon>Tracheophyta</taxon>
        <taxon>Spermatophyta</taxon>
        <taxon>Magnoliopsida</taxon>
        <taxon>eudicotyledons</taxon>
        <taxon>Gunneridae</taxon>
        <taxon>Pentapetalae</taxon>
        <taxon>rosids</taxon>
        <taxon>fabids</taxon>
        <taxon>Fabales</taxon>
        <taxon>Fabaceae</taxon>
        <taxon>Papilionoideae</taxon>
        <taxon>50 kb inversion clade</taxon>
        <taxon>NPAAA clade</taxon>
        <taxon>Hologalegina</taxon>
        <taxon>IRL clade</taxon>
        <taxon>Trifolieae</taxon>
        <taxon>Trifolium</taxon>
    </lineage>
</organism>
<dbReference type="PANTHER" id="PTHR33116:SF78">
    <property type="entry name" value="OS12G0587133 PROTEIN"/>
    <property type="match status" value="1"/>
</dbReference>
<dbReference type="AlphaFoldDB" id="A0A2Z6MZA2"/>
<evidence type="ECO:0008006" key="3">
    <source>
        <dbReference type="Google" id="ProtNLM"/>
    </source>
</evidence>
<dbReference type="PANTHER" id="PTHR33116">
    <property type="entry name" value="REVERSE TRANSCRIPTASE ZINC-BINDING DOMAIN-CONTAINING PROTEIN-RELATED-RELATED"/>
    <property type="match status" value="1"/>
</dbReference>
<sequence>MSFWEPVLTRIQNRLSGWKSRFLSFGGHLILLKSVLTSLPVYALSFFKAPSDTISSIESLLNKFFWAESEEIRKSSWISWKTICLRKEYGGFGVRKLREFNNALLGKWCWRMMVDRGGLWFRVLAARYGEERGCVSAGGRSESSWWREIVRIRDGVDDLGDGWFGDCVLKKRLLDLAVHKWSTVAEIFSLGWGTSVEASAVGVRGGDVVGVSGFTSQLPFEGSVSMFVAVAARSNQKLLSPGGLSDFDFLTVTRRDVNLHPLEWIPAGIAPFGDPKTEIFLPWGRGWRQNFPLRQFGVGTGD</sequence>
<proteinExistence type="predicted"/>
<reference evidence="2" key="1">
    <citation type="journal article" date="2017" name="Front. Plant Sci.">
        <title>Climate Clever Clovers: New Paradigm to Reduce the Environmental Footprint of Ruminants by Breeding Low Methanogenic Forages Utilizing Haplotype Variation.</title>
        <authorList>
            <person name="Kaur P."/>
            <person name="Appels R."/>
            <person name="Bayer P.E."/>
            <person name="Keeble-Gagnere G."/>
            <person name="Wang J."/>
            <person name="Hirakawa H."/>
            <person name="Shirasawa K."/>
            <person name="Vercoe P."/>
            <person name="Stefanova K."/>
            <person name="Durmic Z."/>
            <person name="Nichols P."/>
            <person name="Revell C."/>
            <person name="Isobe S.N."/>
            <person name="Edwards D."/>
            <person name="Erskine W."/>
        </authorList>
    </citation>
    <scope>NUCLEOTIDE SEQUENCE [LARGE SCALE GENOMIC DNA]</scope>
    <source>
        <strain evidence="2">cv. Daliak</strain>
    </source>
</reference>
<evidence type="ECO:0000313" key="1">
    <source>
        <dbReference type="EMBL" id="GAU37824.1"/>
    </source>
</evidence>
<keyword evidence="2" id="KW-1185">Reference proteome</keyword>
<dbReference type="EMBL" id="DF973690">
    <property type="protein sequence ID" value="GAU37824.1"/>
    <property type="molecule type" value="Genomic_DNA"/>
</dbReference>
<evidence type="ECO:0000313" key="2">
    <source>
        <dbReference type="Proteomes" id="UP000242715"/>
    </source>
</evidence>
<accession>A0A2Z6MZA2</accession>
<protein>
    <recommendedName>
        <fullName evidence="3">Reverse transcriptase zinc-binding domain-containing protein</fullName>
    </recommendedName>
</protein>
<gene>
    <name evidence="1" type="ORF">TSUD_63860</name>
</gene>